<keyword evidence="6" id="KW-0547">Nucleotide-binding</keyword>
<evidence type="ECO:0000313" key="9">
    <source>
        <dbReference type="EMBL" id="RSK51441.1"/>
    </source>
</evidence>
<protein>
    <recommendedName>
        <fullName evidence="6">GTP cyclohydrolase 1</fullName>
        <ecNumber evidence="6">3.5.4.16</ecNumber>
    </recommendedName>
    <alternativeName>
        <fullName evidence="6">GTP cyclohydrolase I</fullName>
        <shortName evidence="6">GTP-CH-I</shortName>
    </alternativeName>
</protein>
<dbReference type="Gene3D" id="1.10.286.10">
    <property type="match status" value="1"/>
</dbReference>
<dbReference type="EMBL" id="RWIT01000001">
    <property type="protein sequence ID" value="RSK51441.1"/>
    <property type="molecule type" value="Genomic_DNA"/>
</dbReference>
<proteinExistence type="inferred from homology"/>
<dbReference type="InterPro" id="IPR018234">
    <property type="entry name" value="GTP_CycHdrlase_I_CS"/>
</dbReference>
<dbReference type="Proteomes" id="UP000273500">
    <property type="component" value="Unassembled WGS sequence"/>
</dbReference>
<evidence type="ECO:0000256" key="1">
    <source>
        <dbReference type="ARBA" id="ARBA00001052"/>
    </source>
</evidence>
<dbReference type="GO" id="GO:0006729">
    <property type="term" value="P:tetrahydrobiopterin biosynthetic process"/>
    <property type="evidence" value="ECO:0007669"/>
    <property type="project" value="TreeGrafter"/>
</dbReference>
<comment type="caution">
    <text evidence="9">The sequence shown here is derived from an EMBL/GenBank/DDBJ whole genome shotgun (WGS) entry which is preliminary data.</text>
</comment>
<feature type="binding site" evidence="6">
    <location>
        <position position="118"/>
    </location>
    <ligand>
        <name>Zn(2+)</name>
        <dbReference type="ChEBI" id="CHEBI:29105"/>
    </ligand>
</feature>
<dbReference type="RefSeq" id="WP_125418111.1">
    <property type="nucleotide sequence ID" value="NZ_RWIT01000001.1"/>
</dbReference>
<comment type="subunit">
    <text evidence="6">Homopolymer.</text>
</comment>
<dbReference type="Pfam" id="PF01227">
    <property type="entry name" value="GTP_cyclohydroI"/>
    <property type="match status" value="1"/>
</dbReference>
<comment type="catalytic activity">
    <reaction evidence="1 6">
        <text>GTP + H2O = 7,8-dihydroneopterin 3'-triphosphate + formate + H(+)</text>
        <dbReference type="Rhea" id="RHEA:17473"/>
        <dbReference type="ChEBI" id="CHEBI:15377"/>
        <dbReference type="ChEBI" id="CHEBI:15378"/>
        <dbReference type="ChEBI" id="CHEBI:15740"/>
        <dbReference type="ChEBI" id="CHEBI:37565"/>
        <dbReference type="ChEBI" id="CHEBI:58462"/>
        <dbReference type="EC" id="3.5.4.16"/>
    </reaction>
</comment>
<dbReference type="UniPathway" id="UPA00848">
    <property type="reaction ID" value="UER00151"/>
</dbReference>
<evidence type="ECO:0000256" key="4">
    <source>
        <dbReference type="ARBA" id="ARBA00022563"/>
    </source>
</evidence>
<dbReference type="PROSITE" id="PS00860">
    <property type="entry name" value="GTP_CYCLOHYDROL_1_2"/>
    <property type="match status" value="1"/>
</dbReference>
<name>A0A428KXB3_9BACT</name>
<dbReference type="SUPFAM" id="SSF55620">
    <property type="entry name" value="Tetrahydrobiopterin biosynthesis enzymes-like"/>
    <property type="match status" value="1"/>
</dbReference>
<dbReference type="HAMAP" id="MF_00223">
    <property type="entry name" value="FolE"/>
    <property type="match status" value="1"/>
</dbReference>
<dbReference type="EC" id="3.5.4.16" evidence="6"/>
<dbReference type="InterPro" id="IPR001474">
    <property type="entry name" value="GTP_CycHdrlase_I"/>
</dbReference>
<dbReference type="PANTHER" id="PTHR11109">
    <property type="entry name" value="GTP CYCLOHYDROLASE I"/>
    <property type="match status" value="1"/>
</dbReference>
<evidence type="ECO:0000256" key="3">
    <source>
        <dbReference type="ARBA" id="ARBA00008085"/>
    </source>
</evidence>
<dbReference type="NCBIfam" id="TIGR00063">
    <property type="entry name" value="folE"/>
    <property type="match status" value="1"/>
</dbReference>
<comment type="pathway">
    <text evidence="2 6">Cofactor biosynthesis; 7,8-dihydroneopterin triphosphate biosynthesis; 7,8-dihydroneopterin triphosphate from GTP: step 1/1.</text>
</comment>
<keyword evidence="5 6" id="KW-0378">Hydrolase</keyword>
<dbReference type="AlphaFoldDB" id="A0A428KXB3"/>
<dbReference type="PROSITE" id="PS00859">
    <property type="entry name" value="GTP_CYCLOHYDROL_1_1"/>
    <property type="match status" value="1"/>
</dbReference>
<dbReference type="GO" id="GO:0006730">
    <property type="term" value="P:one-carbon metabolic process"/>
    <property type="evidence" value="ECO:0007669"/>
    <property type="project" value="UniProtKB-UniRule"/>
</dbReference>
<feature type="binding site" evidence="6">
    <location>
        <position position="121"/>
    </location>
    <ligand>
        <name>Zn(2+)</name>
        <dbReference type="ChEBI" id="CHEBI:29105"/>
    </ligand>
</feature>
<dbReference type="InterPro" id="IPR043133">
    <property type="entry name" value="GTP-CH-I_C/QueF"/>
</dbReference>
<dbReference type="OrthoDB" id="9801207at2"/>
<dbReference type="GO" id="GO:0008270">
    <property type="term" value="F:zinc ion binding"/>
    <property type="evidence" value="ECO:0007669"/>
    <property type="project" value="UniProtKB-UniRule"/>
</dbReference>
<evidence type="ECO:0000259" key="8">
    <source>
        <dbReference type="Pfam" id="PF01227"/>
    </source>
</evidence>
<dbReference type="FunFam" id="3.30.1130.10:FF:000001">
    <property type="entry name" value="GTP cyclohydrolase 1"/>
    <property type="match status" value="1"/>
</dbReference>
<keyword evidence="10" id="KW-1185">Reference proteome</keyword>
<evidence type="ECO:0000256" key="6">
    <source>
        <dbReference type="HAMAP-Rule" id="MF_00223"/>
    </source>
</evidence>
<keyword evidence="6" id="KW-0862">Zinc</keyword>
<feature type="region of interest" description="Disordered" evidence="7">
    <location>
        <begin position="1"/>
        <end position="24"/>
    </location>
</feature>
<dbReference type="PANTHER" id="PTHR11109:SF7">
    <property type="entry name" value="GTP CYCLOHYDROLASE 1"/>
    <property type="match status" value="1"/>
</dbReference>
<evidence type="ECO:0000313" key="10">
    <source>
        <dbReference type="Proteomes" id="UP000273500"/>
    </source>
</evidence>
<dbReference type="NCBIfam" id="NF006826">
    <property type="entry name" value="PRK09347.1-3"/>
    <property type="match status" value="1"/>
</dbReference>
<dbReference type="GO" id="GO:0003934">
    <property type="term" value="F:GTP cyclohydrolase I activity"/>
    <property type="evidence" value="ECO:0007669"/>
    <property type="project" value="UniProtKB-UniRule"/>
</dbReference>
<evidence type="ECO:0000256" key="7">
    <source>
        <dbReference type="SAM" id="MobiDB-lite"/>
    </source>
</evidence>
<dbReference type="NCBIfam" id="NF006825">
    <property type="entry name" value="PRK09347.1-2"/>
    <property type="match status" value="1"/>
</dbReference>
<dbReference type="GO" id="GO:0005525">
    <property type="term" value="F:GTP binding"/>
    <property type="evidence" value="ECO:0007669"/>
    <property type="project" value="UniProtKB-KW"/>
</dbReference>
<keyword evidence="6" id="KW-0342">GTP-binding</keyword>
<dbReference type="GO" id="GO:0046654">
    <property type="term" value="P:tetrahydrofolate biosynthetic process"/>
    <property type="evidence" value="ECO:0007669"/>
    <property type="project" value="UniProtKB-UniRule"/>
</dbReference>
<dbReference type="NCBIfam" id="NF006824">
    <property type="entry name" value="PRK09347.1-1"/>
    <property type="match status" value="1"/>
</dbReference>
<dbReference type="GO" id="GO:0005737">
    <property type="term" value="C:cytoplasm"/>
    <property type="evidence" value="ECO:0007669"/>
    <property type="project" value="TreeGrafter"/>
</dbReference>
<evidence type="ECO:0000256" key="2">
    <source>
        <dbReference type="ARBA" id="ARBA00005080"/>
    </source>
</evidence>
<dbReference type="InterPro" id="IPR043134">
    <property type="entry name" value="GTP-CH-I_N"/>
</dbReference>
<keyword evidence="6" id="KW-0479">Metal-binding</keyword>
<dbReference type="InterPro" id="IPR020602">
    <property type="entry name" value="GTP_CycHdrlase_I_dom"/>
</dbReference>
<accession>A0A428KXB3</accession>
<gene>
    <name evidence="6 9" type="primary">folE</name>
    <name evidence="9" type="ORF">EI291_03790</name>
</gene>
<evidence type="ECO:0000256" key="5">
    <source>
        <dbReference type="ARBA" id="ARBA00022801"/>
    </source>
</evidence>
<feature type="binding site" evidence="6">
    <location>
        <position position="189"/>
    </location>
    <ligand>
        <name>Zn(2+)</name>
        <dbReference type="ChEBI" id="CHEBI:29105"/>
    </ligand>
</feature>
<comment type="similarity">
    <text evidence="3 6">Belongs to the GTP cyclohydrolase I family.</text>
</comment>
<keyword evidence="4 6" id="KW-0554">One-carbon metabolism</keyword>
<organism evidence="9 10">
    <name type="scientific">Hymenobacter rigui</name>
    <dbReference type="NCBI Taxonomy" id="334424"/>
    <lineage>
        <taxon>Bacteria</taxon>
        <taxon>Pseudomonadati</taxon>
        <taxon>Bacteroidota</taxon>
        <taxon>Cytophagia</taxon>
        <taxon>Cytophagales</taxon>
        <taxon>Hymenobacteraceae</taxon>
        <taxon>Hymenobacter</taxon>
    </lineage>
</organism>
<feature type="domain" description="GTP cyclohydrolase I" evidence="8">
    <location>
        <begin position="48"/>
        <end position="224"/>
    </location>
</feature>
<dbReference type="Gene3D" id="3.30.1130.10">
    <property type="match status" value="1"/>
</dbReference>
<reference evidence="9 10" key="1">
    <citation type="submission" date="2018-12" db="EMBL/GenBank/DDBJ databases">
        <authorList>
            <person name="Feng G."/>
            <person name="Zhu H."/>
        </authorList>
    </citation>
    <scope>NUCLEOTIDE SEQUENCE [LARGE SCALE GENOMIC DNA]</scope>
    <source>
        <strain evidence="9 10">KCTC 12533</strain>
    </source>
</reference>
<sequence>MDNPVPVASAADGAHRSAVDTQLPADLRTPLRPDAFHLSDDEKITAIAGHFHEIMLLLGLDLTDDSLSGTPRRVAKMYVQEWFKGLDPKHRPDVRLFENRYHYRNILVERDITVFSCCEHHFVPIIGKAHVAYLPGEHVVGLSKLNRVVQYFARRPQVQERLTRQIAEELKTTLGTEDVAVLIEADHLCVMSRGVNDTNSSTITAEYSGAFGRDETLRQEFLRMLGK</sequence>